<keyword evidence="2" id="KW-1185">Reference proteome</keyword>
<evidence type="ECO:0000313" key="2">
    <source>
        <dbReference type="Proteomes" id="UP000199371"/>
    </source>
</evidence>
<evidence type="ECO:0000313" key="1">
    <source>
        <dbReference type="EMBL" id="SEI13149.1"/>
    </source>
</evidence>
<dbReference type="Proteomes" id="UP000199371">
    <property type="component" value="Unassembled WGS sequence"/>
</dbReference>
<sequence>MNIECPHCNTENTIENADNIHCHKCEKSFKGFAFRKYKTSIIGTGVALMLGAYAGQKVDGHFFEPKRYSTAAIYEIVSYCANPTEGLFTQARQQKLAETCICALNKTMSQISEVELKTRSSEFKKLFNQHVAVCR</sequence>
<dbReference type="AlphaFoldDB" id="A0A1H6NR38"/>
<name>A0A1H6NR38_9GAMM</name>
<dbReference type="EMBL" id="FNXF01000027">
    <property type="protein sequence ID" value="SEI13149.1"/>
    <property type="molecule type" value="Genomic_DNA"/>
</dbReference>
<dbReference type="OrthoDB" id="7030601at2"/>
<reference evidence="2" key="1">
    <citation type="submission" date="2016-10" db="EMBL/GenBank/DDBJ databases">
        <authorList>
            <person name="Varghese N."/>
            <person name="Submissions S."/>
        </authorList>
    </citation>
    <scope>NUCLEOTIDE SEQUENCE [LARGE SCALE GENOMIC DNA]</scope>
    <source>
        <strain evidence="2">DSM 17616</strain>
    </source>
</reference>
<accession>A0A1H6NR38</accession>
<gene>
    <name evidence="1" type="ORF">SAMN05660691_04053</name>
</gene>
<organism evidence="1 2">
    <name type="scientific">Rheinheimera pacifica</name>
    <dbReference type="NCBI Taxonomy" id="173990"/>
    <lineage>
        <taxon>Bacteria</taxon>
        <taxon>Pseudomonadati</taxon>
        <taxon>Pseudomonadota</taxon>
        <taxon>Gammaproteobacteria</taxon>
        <taxon>Chromatiales</taxon>
        <taxon>Chromatiaceae</taxon>
        <taxon>Rheinheimera</taxon>
    </lineage>
</organism>
<dbReference type="RefSeq" id="WP_092797031.1">
    <property type="nucleotide sequence ID" value="NZ_FNXF01000027.1"/>
</dbReference>
<proteinExistence type="predicted"/>
<protein>
    <submittedName>
        <fullName evidence="1">Uncharacterized protein</fullName>
    </submittedName>
</protein>